<evidence type="ECO:0000313" key="14">
    <source>
        <dbReference type="EMBL" id="CAI8030600.1"/>
    </source>
</evidence>
<evidence type="ECO:0000256" key="7">
    <source>
        <dbReference type="ARBA" id="ARBA00022989"/>
    </source>
</evidence>
<evidence type="ECO:0000313" key="15">
    <source>
        <dbReference type="Proteomes" id="UP001174909"/>
    </source>
</evidence>
<dbReference type="SUPFAM" id="SSF90123">
    <property type="entry name" value="ABC transporter transmembrane region"/>
    <property type="match status" value="1"/>
</dbReference>
<evidence type="ECO:0000256" key="5">
    <source>
        <dbReference type="ARBA" id="ARBA00022741"/>
    </source>
</evidence>
<comment type="similarity">
    <text evidence="9">Belongs to the ABC transporter superfamily. ABCB family. Heavy Metal importer (TC 3.A.1.210) subfamily.</text>
</comment>
<dbReference type="InterPro" id="IPR011527">
    <property type="entry name" value="ABC1_TM_dom"/>
</dbReference>
<evidence type="ECO:0000256" key="8">
    <source>
        <dbReference type="ARBA" id="ARBA00023136"/>
    </source>
</evidence>
<organism evidence="14 15">
    <name type="scientific">Geodia barretti</name>
    <name type="common">Barrett's horny sponge</name>
    <dbReference type="NCBI Taxonomy" id="519541"/>
    <lineage>
        <taxon>Eukaryota</taxon>
        <taxon>Metazoa</taxon>
        <taxon>Porifera</taxon>
        <taxon>Demospongiae</taxon>
        <taxon>Heteroscleromorpha</taxon>
        <taxon>Tetractinellida</taxon>
        <taxon>Astrophorina</taxon>
        <taxon>Geodiidae</taxon>
        <taxon>Geodia</taxon>
    </lineage>
</organism>
<gene>
    <name evidence="14" type="ORF">GBAR_LOCUS17334</name>
</gene>
<dbReference type="PROSITE" id="PS00211">
    <property type="entry name" value="ABC_TRANSPORTER_1"/>
    <property type="match status" value="1"/>
</dbReference>
<dbReference type="InterPro" id="IPR017871">
    <property type="entry name" value="ABC_transporter-like_CS"/>
</dbReference>
<evidence type="ECO:0000256" key="11">
    <source>
        <dbReference type="SAM" id="Phobius"/>
    </source>
</evidence>
<dbReference type="PANTHER" id="PTHR43394:SF1">
    <property type="entry name" value="ATP-BINDING CASSETTE SUB-FAMILY B MEMBER 10, MITOCHONDRIAL"/>
    <property type="match status" value="1"/>
</dbReference>
<dbReference type="Proteomes" id="UP001174909">
    <property type="component" value="Unassembled WGS sequence"/>
</dbReference>
<feature type="transmembrane region" description="Helical" evidence="11">
    <location>
        <begin position="355"/>
        <end position="373"/>
    </location>
</feature>
<feature type="transmembrane region" description="Helical" evidence="11">
    <location>
        <begin position="385"/>
        <end position="403"/>
    </location>
</feature>
<dbReference type="Pfam" id="PF14470">
    <property type="entry name" value="bPH_3"/>
    <property type="match status" value="1"/>
</dbReference>
<dbReference type="PROSITE" id="PS50893">
    <property type="entry name" value="ABC_TRANSPORTER_2"/>
    <property type="match status" value="1"/>
</dbReference>
<protein>
    <submittedName>
        <fullName evidence="14">ATP-dependent lipid A-core flippase</fullName>
    </submittedName>
</protein>
<keyword evidence="7 11" id="KW-1133">Transmembrane helix</keyword>
<dbReference type="InterPro" id="IPR027417">
    <property type="entry name" value="P-loop_NTPase"/>
</dbReference>
<feature type="domain" description="ABC transmembrane type-1" evidence="13">
    <location>
        <begin position="203"/>
        <end position="496"/>
    </location>
</feature>
<dbReference type="Gene3D" id="1.20.1560.10">
    <property type="entry name" value="ABC transporter type 1, transmembrane domain"/>
    <property type="match status" value="1"/>
</dbReference>
<dbReference type="PANTHER" id="PTHR43394">
    <property type="entry name" value="ATP-DEPENDENT PERMEASE MDL1, MITOCHONDRIAL"/>
    <property type="match status" value="1"/>
</dbReference>
<evidence type="ECO:0000256" key="9">
    <source>
        <dbReference type="ARBA" id="ARBA00024363"/>
    </source>
</evidence>
<keyword evidence="2" id="KW-0813">Transport</keyword>
<evidence type="ECO:0000259" key="13">
    <source>
        <dbReference type="PROSITE" id="PS50929"/>
    </source>
</evidence>
<dbReference type="AlphaFoldDB" id="A0AA35SI98"/>
<evidence type="ECO:0000256" key="3">
    <source>
        <dbReference type="ARBA" id="ARBA00022475"/>
    </source>
</evidence>
<dbReference type="PROSITE" id="PS50929">
    <property type="entry name" value="ABC_TM1F"/>
    <property type="match status" value="1"/>
</dbReference>
<proteinExistence type="inferred from homology"/>
<dbReference type="InterPro" id="IPR039519">
    <property type="entry name" value="YokE-like_PH"/>
</dbReference>
<dbReference type="SMART" id="SM00382">
    <property type="entry name" value="AAA"/>
    <property type="match status" value="1"/>
</dbReference>
<name>A0AA35SI98_GEOBA</name>
<dbReference type="CDD" id="cd18563">
    <property type="entry name" value="ABC_6TM_exporter_like"/>
    <property type="match status" value="1"/>
</dbReference>
<evidence type="ECO:0000256" key="1">
    <source>
        <dbReference type="ARBA" id="ARBA00004651"/>
    </source>
</evidence>
<accession>A0AA35SI98</accession>
<comment type="caution">
    <text evidence="14">The sequence shown here is derived from an EMBL/GenBank/DDBJ whole genome shotgun (WGS) entry which is preliminary data.</text>
</comment>
<comment type="subcellular location">
    <subcellularLocation>
        <location evidence="1">Cell membrane</location>
        <topology evidence="1">Multi-pass membrane protein</topology>
    </subcellularLocation>
</comment>
<keyword evidence="4 11" id="KW-0812">Transmembrane</keyword>
<dbReference type="InterPro" id="IPR039421">
    <property type="entry name" value="Type_1_exporter"/>
</dbReference>
<feature type="region of interest" description="Disordered" evidence="10">
    <location>
        <begin position="1"/>
        <end position="24"/>
    </location>
</feature>
<dbReference type="GO" id="GO:0016887">
    <property type="term" value="F:ATP hydrolysis activity"/>
    <property type="evidence" value="ECO:0007669"/>
    <property type="project" value="InterPro"/>
</dbReference>
<evidence type="ECO:0000256" key="4">
    <source>
        <dbReference type="ARBA" id="ARBA00022692"/>
    </source>
</evidence>
<dbReference type="Gene3D" id="3.40.50.300">
    <property type="entry name" value="P-loop containing nucleotide triphosphate hydrolases"/>
    <property type="match status" value="1"/>
</dbReference>
<feature type="transmembrane region" description="Helical" evidence="11">
    <location>
        <begin position="250"/>
        <end position="270"/>
    </location>
</feature>
<feature type="transmembrane region" description="Helical" evidence="11">
    <location>
        <begin position="192"/>
        <end position="213"/>
    </location>
</feature>
<dbReference type="SUPFAM" id="SSF52540">
    <property type="entry name" value="P-loop containing nucleoside triphosphate hydrolases"/>
    <property type="match status" value="1"/>
</dbReference>
<sequence length="774" mass="87120">MARSSGSRSATRRSDVETTTLEEVPTALQDQLEDLLEQEEEIKIAISTDLQVDGTYGKDWVLATDKRLLAFNQNGAPTPEIQNIALEAIDSIEIRELHGNNFMKVRTSEGALEIARYSKRLAPKFAEATPEIELLIDKVKPEAETSKRHRKYVDPGKKKIRCETCGRPIPRWSDVCPNCVEKGKLLVRLLKYAIPFWKVSVPALLIMLVIRLVDLYPPILSKSLIDDILVPAMMAITGGQLVEPGAFEQLVMIVLLMVGAHVFTAVFSAVRGYMMTWVGQRITLTLRNDAFRHMSILSLDFYQQRETGNLMSRITQDIGRLRDFIAEGLQDIIGDSMALVYMCIIMFVINWQLALWVLLPIPLIILFSFYFGHKMHKVFHVLWKRYAGISTILASTIPGIRVVKAFTREKYEVDRFEKQAHLVFEGEMNAAKLWTLYQPIMTFMTYIGTVLIWFVGGRQILNGDLTLGEIMLFMTYMTRFLQPVRTLAQMNRRFLRAATSAERVFEVLDTPPSVASSSDAIDLPNMRGQVEFRDVFFSYDTEKNAINGISFTTKPGEMIGLVGPSGAGKSTLINLVTRFYDPNEGEILIDGHDSRDIELKSLRGQIGVVLQDPFLFEGTVSDNIGYGKPDATRQEIIAAAKAANAHDFIIKFPDSYDTMVGERGTRVSGGERQRISIARAILKNPRILILDEATSSVDTETESRIQEALGRLIQGRTVFAIAHRLSTLKHSNRLVVLKEGQVDEIGTHEELIAKGGTYANLCEKQMELSKIRAW</sequence>
<dbReference type="Pfam" id="PF00005">
    <property type="entry name" value="ABC_tran"/>
    <property type="match status" value="1"/>
</dbReference>
<evidence type="ECO:0000256" key="10">
    <source>
        <dbReference type="SAM" id="MobiDB-lite"/>
    </source>
</evidence>
<dbReference type="GO" id="GO:0005524">
    <property type="term" value="F:ATP binding"/>
    <property type="evidence" value="ECO:0007669"/>
    <property type="project" value="UniProtKB-KW"/>
</dbReference>
<dbReference type="GO" id="GO:0015421">
    <property type="term" value="F:ABC-type oligopeptide transporter activity"/>
    <property type="evidence" value="ECO:0007669"/>
    <property type="project" value="TreeGrafter"/>
</dbReference>
<dbReference type="FunFam" id="1.20.1560.10:FF:000011">
    <property type="entry name" value="Multidrug ABC transporter ATP-binding protein"/>
    <property type="match status" value="1"/>
</dbReference>
<dbReference type="Pfam" id="PF00664">
    <property type="entry name" value="ABC_membrane"/>
    <property type="match status" value="1"/>
</dbReference>
<dbReference type="InterPro" id="IPR036640">
    <property type="entry name" value="ABC1_TM_sf"/>
</dbReference>
<keyword evidence="8 11" id="KW-0472">Membrane</keyword>
<evidence type="ECO:0000256" key="2">
    <source>
        <dbReference type="ARBA" id="ARBA00022448"/>
    </source>
</evidence>
<feature type="domain" description="ABC transporter" evidence="12">
    <location>
        <begin position="530"/>
        <end position="764"/>
    </location>
</feature>
<evidence type="ECO:0000259" key="12">
    <source>
        <dbReference type="PROSITE" id="PS50893"/>
    </source>
</evidence>
<keyword evidence="5" id="KW-0547">Nucleotide-binding</keyword>
<evidence type="ECO:0000256" key="6">
    <source>
        <dbReference type="ARBA" id="ARBA00022840"/>
    </source>
</evidence>
<dbReference type="GO" id="GO:0005886">
    <property type="term" value="C:plasma membrane"/>
    <property type="evidence" value="ECO:0007669"/>
    <property type="project" value="UniProtKB-SubCell"/>
</dbReference>
<keyword evidence="15" id="KW-1185">Reference proteome</keyword>
<keyword evidence="6" id="KW-0067">ATP-binding</keyword>
<dbReference type="InterPro" id="IPR003593">
    <property type="entry name" value="AAA+_ATPase"/>
</dbReference>
<keyword evidence="3" id="KW-1003">Cell membrane</keyword>
<feature type="transmembrane region" description="Helical" evidence="11">
    <location>
        <begin position="436"/>
        <end position="455"/>
    </location>
</feature>
<reference evidence="14" key="1">
    <citation type="submission" date="2023-03" db="EMBL/GenBank/DDBJ databases">
        <authorList>
            <person name="Steffen K."/>
            <person name="Cardenas P."/>
        </authorList>
    </citation>
    <scope>NUCLEOTIDE SEQUENCE</scope>
</reference>
<dbReference type="FunFam" id="3.40.50.300:FF:000287">
    <property type="entry name" value="Multidrug ABC transporter ATP-binding protein"/>
    <property type="match status" value="1"/>
</dbReference>
<dbReference type="EMBL" id="CASHTH010002487">
    <property type="protein sequence ID" value="CAI8030600.1"/>
    <property type="molecule type" value="Genomic_DNA"/>
</dbReference>
<dbReference type="InterPro" id="IPR003439">
    <property type="entry name" value="ABC_transporter-like_ATP-bd"/>
</dbReference>